<dbReference type="EMBL" id="JPDN02000002">
    <property type="protein sequence ID" value="PON30344.1"/>
    <property type="molecule type" value="Genomic_DNA"/>
</dbReference>
<accession>A0A2P5A1D2</accession>
<organism evidence="1 2">
    <name type="scientific">Trichoderma gamsii</name>
    <dbReference type="NCBI Taxonomy" id="398673"/>
    <lineage>
        <taxon>Eukaryota</taxon>
        <taxon>Fungi</taxon>
        <taxon>Dikarya</taxon>
        <taxon>Ascomycota</taxon>
        <taxon>Pezizomycotina</taxon>
        <taxon>Sordariomycetes</taxon>
        <taxon>Hypocreomycetidae</taxon>
        <taxon>Hypocreales</taxon>
        <taxon>Hypocreaceae</taxon>
        <taxon>Trichoderma</taxon>
    </lineage>
</organism>
<dbReference type="RefSeq" id="XP_024406637.1">
    <property type="nucleotide sequence ID" value="XM_024548626.1"/>
</dbReference>
<evidence type="ECO:0000313" key="2">
    <source>
        <dbReference type="Proteomes" id="UP000054821"/>
    </source>
</evidence>
<name>A0A2P5A1D2_9HYPO</name>
<keyword evidence="2" id="KW-1185">Reference proteome</keyword>
<comment type="caution">
    <text evidence="1">The sequence shown here is derived from an EMBL/GenBank/DDBJ whole genome shotgun (WGS) entry which is preliminary data.</text>
</comment>
<gene>
    <name evidence="1" type="ORF">TGAM01_v200784</name>
</gene>
<evidence type="ECO:0000313" key="1">
    <source>
        <dbReference type="EMBL" id="PON30344.1"/>
    </source>
</evidence>
<proteinExistence type="predicted"/>
<reference evidence="1 2" key="1">
    <citation type="journal article" date="2016" name="Genome Announc.">
        <title>Draft Whole-Genome Sequence of Trichoderma gamsii T6085, a Promising Biocontrol Agent of Fusarium Head Blight on Wheat.</title>
        <authorList>
            <person name="Baroncelli R."/>
            <person name="Zapparata A."/>
            <person name="Piaggeschi G."/>
            <person name="Sarrocco S."/>
            <person name="Vannacci G."/>
        </authorList>
    </citation>
    <scope>NUCLEOTIDE SEQUENCE [LARGE SCALE GENOMIC DNA]</scope>
    <source>
        <strain evidence="1 2">T6085</strain>
    </source>
</reference>
<dbReference type="Proteomes" id="UP000054821">
    <property type="component" value="Unassembled WGS sequence"/>
</dbReference>
<dbReference type="GeneID" id="36347289"/>
<protein>
    <submittedName>
        <fullName evidence="1">Uncharacterized protein</fullName>
    </submittedName>
</protein>
<dbReference type="AlphaFoldDB" id="A0A2P5A1D2"/>
<sequence length="48" mass="5522">MAHNASCPKAFEKVCLLVSRLSLRCWRKQQELTMRTSETAGIKVMVLR</sequence>